<organism evidence="2 3">
    <name type="scientific">Pseudooceanicola marinus</name>
    <dbReference type="NCBI Taxonomy" id="396013"/>
    <lineage>
        <taxon>Bacteria</taxon>
        <taxon>Pseudomonadati</taxon>
        <taxon>Pseudomonadota</taxon>
        <taxon>Alphaproteobacteria</taxon>
        <taxon>Rhodobacterales</taxon>
        <taxon>Paracoccaceae</taxon>
        <taxon>Pseudooceanicola</taxon>
    </lineage>
</organism>
<evidence type="ECO:0000313" key="2">
    <source>
        <dbReference type="EMBL" id="SLN10408.1"/>
    </source>
</evidence>
<keyword evidence="3" id="KW-1185">Reference proteome</keyword>
<feature type="transmembrane region" description="Helical" evidence="1">
    <location>
        <begin position="43"/>
        <end position="63"/>
    </location>
</feature>
<accession>A0A1X6Y4H9</accession>
<gene>
    <name evidence="2" type="ORF">PSM7751_00077</name>
</gene>
<proteinExistence type="predicted"/>
<protein>
    <submittedName>
        <fullName evidence="2">Uncharacterized protein</fullName>
    </submittedName>
</protein>
<evidence type="ECO:0000313" key="3">
    <source>
        <dbReference type="Proteomes" id="UP000193963"/>
    </source>
</evidence>
<feature type="transmembrane region" description="Helical" evidence="1">
    <location>
        <begin position="75"/>
        <end position="108"/>
    </location>
</feature>
<name>A0A1X6Y4H9_9RHOB</name>
<keyword evidence="1" id="KW-1133">Transmembrane helix</keyword>
<dbReference type="RefSeq" id="WP_157792124.1">
    <property type="nucleotide sequence ID" value="NZ_FWFN01000001.1"/>
</dbReference>
<keyword evidence="1" id="KW-0472">Membrane</keyword>
<feature type="transmembrane region" description="Helical" evidence="1">
    <location>
        <begin position="12"/>
        <end position="31"/>
    </location>
</feature>
<reference evidence="2 3" key="1">
    <citation type="submission" date="2017-03" db="EMBL/GenBank/DDBJ databases">
        <authorList>
            <person name="Afonso C.L."/>
            <person name="Miller P.J."/>
            <person name="Scott M.A."/>
            <person name="Spackman E."/>
            <person name="Goraichik I."/>
            <person name="Dimitrov K.M."/>
            <person name="Suarez D.L."/>
            <person name="Swayne D.E."/>
        </authorList>
    </citation>
    <scope>NUCLEOTIDE SEQUENCE [LARGE SCALE GENOMIC DNA]</scope>
    <source>
        <strain evidence="2 3">CECT 7751</strain>
    </source>
</reference>
<dbReference type="Proteomes" id="UP000193963">
    <property type="component" value="Unassembled WGS sequence"/>
</dbReference>
<dbReference type="EMBL" id="FWFN01000001">
    <property type="protein sequence ID" value="SLN10408.1"/>
    <property type="molecule type" value="Genomic_DNA"/>
</dbReference>
<keyword evidence="1" id="KW-0812">Transmembrane</keyword>
<evidence type="ECO:0000256" key="1">
    <source>
        <dbReference type="SAM" id="Phobius"/>
    </source>
</evidence>
<dbReference type="AlphaFoldDB" id="A0A1X6Y4H9"/>
<sequence>MSRSNTSYRLGAVLMLAGGLAGGIISAYAYFTPLTGVSGTPGALLVILSSVLIFLASLIVALVGSRAWRNVLRVLLVLGIVLTGIAGLFLLQPMLTAAMAVALVGWIIDCAQPARAARAREGAIA</sequence>